<organism evidence="2 3">
    <name type="scientific">Hermanssonia centrifuga</name>
    <dbReference type="NCBI Taxonomy" id="98765"/>
    <lineage>
        <taxon>Eukaryota</taxon>
        <taxon>Fungi</taxon>
        <taxon>Dikarya</taxon>
        <taxon>Basidiomycota</taxon>
        <taxon>Agaricomycotina</taxon>
        <taxon>Agaricomycetes</taxon>
        <taxon>Polyporales</taxon>
        <taxon>Meruliaceae</taxon>
        <taxon>Hermanssonia</taxon>
    </lineage>
</organism>
<evidence type="ECO:0000259" key="1">
    <source>
        <dbReference type="Pfam" id="PF23865"/>
    </source>
</evidence>
<dbReference type="AlphaFoldDB" id="A0A2R6NFX8"/>
<evidence type="ECO:0000313" key="2">
    <source>
        <dbReference type="EMBL" id="PSR71280.1"/>
    </source>
</evidence>
<feature type="domain" description="DUF7223" evidence="1">
    <location>
        <begin position="149"/>
        <end position="319"/>
    </location>
</feature>
<keyword evidence="3" id="KW-1185">Reference proteome</keyword>
<gene>
    <name evidence="2" type="ORF">PHLCEN_2v12794</name>
</gene>
<dbReference type="STRING" id="98765.A0A2R6NFX8"/>
<dbReference type="EMBL" id="MLYV02001289">
    <property type="protein sequence ID" value="PSR71280.1"/>
    <property type="molecule type" value="Genomic_DNA"/>
</dbReference>
<dbReference type="Proteomes" id="UP000186601">
    <property type="component" value="Unassembled WGS sequence"/>
</dbReference>
<name>A0A2R6NFX8_9APHY</name>
<dbReference type="InterPro" id="IPR055647">
    <property type="entry name" value="DUF7223"/>
</dbReference>
<dbReference type="Pfam" id="PF23865">
    <property type="entry name" value="DUF7223"/>
    <property type="match status" value="1"/>
</dbReference>
<accession>A0A2R6NFX8</accession>
<evidence type="ECO:0000313" key="3">
    <source>
        <dbReference type="Proteomes" id="UP000186601"/>
    </source>
</evidence>
<dbReference type="OrthoDB" id="73875at2759"/>
<sequence>MPFARIASEWNHENQSLPDDVAQKLSRRDELATVRGISLDTQFSKVDPSRYGPSSLKESEVERIVIDMAKYPYLIFDINKSSTITFDVAQPFTVLDQYEECAASGNTPAFEAGIKITVDAKVHVDLKYGVAAQGTLVPPEMTEFGLFADFDATLNGSLSADALASINLNPGTIKVFEVALSGLDFPGIMTLGPIFQINAEAIVALTGNANMSVDLAYSVTGAQLFFPPSTGTSKGTFAPSNTSLQLSVAPKVNMQGGIEAHIIPTFLFRINALDAEANINLDLDAYAVSDLDLKESPSSSFLGCTSVTTGLTVNAGADASFYDLFNDSTSVRLYSKAFDLFKASVSHGQDNLLEIAASVQRIFPLLLQRSQNLQLLALVE</sequence>
<reference evidence="2 3" key="1">
    <citation type="submission" date="2018-02" db="EMBL/GenBank/DDBJ databases">
        <title>Genome sequence of the basidiomycete white-rot fungus Phlebia centrifuga.</title>
        <authorList>
            <person name="Granchi Z."/>
            <person name="Peng M."/>
            <person name="de Vries R.P."/>
            <person name="Hilden K."/>
            <person name="Makela M.R."/>
            <person name="Grigoriev I."/>
            <person name="Riley R."/>
        </authorList>
    </citation>
    <scope>NUCLEOTIDE SEQUENCE [LARGE SCALE GENOMIC DNA]</scope>
    <source>
        <strain evidence="2 3">FBCC195</strain>
    </source>
</reference>
<comment type="caution">
    <text evidence="2">The sequence shown here is derived from an EMBL/GenBank/DDBJ whole genome shotgun (WGS) entry which is preliminary data.</text>
</comment>
<protein>
    <recommendedName>
        <fullName evidence="1">DUF7223 domain-containing protein</fullName>
    </recommendedName>
</protein>
<proteinExistence type="predicted"/>